<evidence type="ECO:0000313" key="2">
    <source>
        <dbReference type="Proteomes" id="UP001307889"/>
    </source>
</evidence>
<keyword evidence="2" id="KW-1185">Reference proteome</keyword>
<reference evidence="1 2" key="1">
    <citation type="submission" date="2023-09" db="EMBL/GenBank/DDBJ databases">
        <title>Nesidiocoris tenuis whole genome shotgun sequence.</title>
        <authorList>
            <person name="Shibata T."/>
            <person name="Shimoda M."/>
            <person name="Kobayashi T."/>
            <person name="Uehara T."/>
        </authorList>
    </citation>
    <scope>NUCLEOTIDE SEQUENCE [LARGE SCALE GENOMIC DNA]</scope>
    <source>
        <strain evidence="1 2">Japan</strain>
    </source>
</reference>
<proteinExistence type="predicted"/>
<name>A0ABN7B4X7_9HEMI</name>
<dbReference type="Proteomes" id="UP001307889">
    <property type="component" value="Chromosome 9"/>
</dbReference>
<protein>
    <submittedName>
        <fullName evidence="1">Retrotransposon protein</fullName>
    </submittedName>
</protein>
<gene>
    <name evidence="1" type="ORF">NTJ_11050</name>
</gene>
<evidence type="ECO:0000313" key="1">
    <source>
        <dbReference type="EMBL" id="BES98235.1"/>
    </source>
</evidence>
<organism evidence="1 2">
    <name type="scientific">Nesidiocoris tenuis</name>
    <dbReference type="NCBI Taxonomy" id="355587"/>
    <lineage>
        <taxon>Eukaryota</taxon>
        <taxon>Metazoa</taxon>
        <taxon>Ecdysozoa</taxon>
        <taxon>Arthropoda</taxon>
        <taxon>Hexapoda</taxon>
        <taxon>Insecta</taxon>
        <taxon>Pterygota</taxon>
        <taxon>Neoptera</taxon>
        <taxon>Paraneoptera</taxon>
        <taxon>Hemiptera</taxon>
        <taxon>Heteroptera</taxon>
        <taxon>Panheteroptera</taxon>
        <taxon>Cimicomorpha</taxon>
        <taxon>Miridae</taxon>
        <taxon>Dicyphina</taxon>
        <taxon>Nesidiocoris</taxon>
    </lineage>
</organism>
<sequence>MYVGRPLGPQDADVEEIRNLSDELANGCHEPVPRRFHPYIRQVELMLYDGTSAWEEYRTHLDVVATVNGWGEVRKAQELACALRGSALTVLNPARKR</sequence>
<dbReference type="EMBL" id="AP028917">
    <property type="protein sequence ID" value="BES98235.1"/>
    <property type="molecule type" value="Genomic_DNA"/>
</dbReference>
<accession>A0ABN7B4X7</accession>